<protein>
    <recommendedName>
        <fullName evidence="3">DUF3010 family protein</fullName>
    </recommendedName>
</protein>
<proteinExistence type="predicted"/>
<dbReference type="EMBL" id="FNXE01000051">
    <property type="protein sequence ID" value="SEH99465.1"/>
    <property type="molecule type" value="Genomic_DNA"/>
</dbReference>
<evidence type="ECO:0000313" key="2">
    <source>
        <dbReference type="Proteomes" id="UP000199634"/>
    </source>
</evidence>
<name>A0A1H6MJA3_9FLAO</name>
<accession>A0A1H6MJA3</accession>
<dbReference type="AlphaFoldDB" id="A0A1H6MJA3"/>
<gene>
    <name evidence="1" type="ORF">SAMN02927937_02612</name>
</gene>
<dbReference type="InterPro" id="IPR021378">
    <property type="entry name" value="DUF3010"/>
</dbReference>
<dbReference type="STRING" id="1159016.SAMN02927937_02612"/>
<organism evidence="1 2">
    <name type="scientific">Paenimyroides marinum</name>
    <dbReference type="NCBI Taxonomy" id="1159016"/>
    <lineage>
        <taxon>Bacteria</taxon>
        <taxon>Pseudomonadati</taxon>
        <taxon>Bacteroidota</taxon>
        <taxon>Flavobacteriia</taxon>
        <taxon>Flavobacteriales</taxon>
        <taxon>Flavobacteriaceae</taxon>
        <taxon>Paenimyroides</taxon>
    </lineage>
</organism>
<sequence>MKTIGIQIKSTEAIMVVLEKDAAGNITQTNESAKFGIDDPTKPNQVRQFRDQINAAFDSIGAARIGIVARNANGKGDRAPSPISFKLEGIIQLYDKVDLEQVWKQTTLAYFKKNAKTGSAKNKYQDDAYDVAYYLISQ</sequence>
<reference evidence="1 2" key="1">
    <citation type="submission" date="2016-10" db="EMBL/GenBank/DDBJ databases">
        <authorList>
            <person name="de Groot N.N."/>
        </authorList>
    </citation>
    <scope>NUCLEOTIDE SEQUENCE [LARGE SCALE GENOMIC DNA]</scope>
    <source>
        <strain evidence="1 2">CGMCC 1.10825</strain>
    </source>
</reference>
<dbReference type="OrthoDB" id="6214536at2"/>
<keyword evidence="2" id="KW-1185">Reference proteome</keyword>
<dbReference type="Proteomes" id="UP000199634">
    <property type="component" value="Unassembled WGS sequence"/>
</dbReference>
<dbReference type="RefSeq" id="WP_091101991.1">
    <property type="nucleotide sequence ID" value="NZ_FNXE01000051.1"/>
</dbReference>
<evidence type="ECO:0000313" key="1">
    <source>
        <dbReference type="EMBL" id="SEH99465.1"/>
    </source>
</evidence>
<dbReference type="Pfam" id="PF11215">
    <property type="entry name" value="DUF3010"/>
    <property type="match status" value="1"/>
</dbReference>
<evidence type="ECO:0008006" key="3">
    <source>
        <dbReference type="Google" id="ProtNLM"/>
    </source>
</evidence>